<sequence>MNRKSKGDNRDIAVLRYLDCAVINRLNLSVTTGFDTVRGLFVEGEPIFEGAQIYHKTHSEIAVRSIDCIKGYFLPDLVDLGLAVKTEPVGA</sequence>
<reference evidence="1 2" key="1">
    <citation type="journal article" date="2018" name="Genome Announc.">
        <title>Draft Genome Sequence of "Candidatus Phycosocius bacilliformis," an Alphaproteobacterial Ectosymbiont of the Hydrocarbon-Producing Green Alga Botryococcus braunii.</title>
        <authorList>
            <person name="Tanabe Y."/>
            <person name="Yamaguchi H."/>
            <person name="Watanabe M.M."/>
        </authorList>
    </citation>
    <scope>NUCLEOTIDE SEQUENCE [LARGE SCALE GENOMIC DNA]</scope>
    <source>
        <strain evidence="1 2">BOTRYCO-2</strain>
    </source>
</reference>
<evidence type="ECO:0000313" key="2">
    <source>
        <dbReference type="Proteomes" id="UP000245086"/>
    </source>
</evidence>
<keyword evidence="2" id="KW-1185">Reference proteome</keyword>
<dbReference type="EMBL" id="BFBR01000011">
    <property type="protein sequence ID" value="GBF59222.1"/>
    <property type="molecule type" value="Genomic_DNA"/>
</dbReference>
<evidence type="ECO:0000313" key="1">
    <source>
        <dbReference type="EMBL" id="GBF59222.1"/>
    </source>
</evidence>
<name>A0A2P2EDT0_9PROT</name>
<organism evidence="1 2">
    <name type="scientific">Candidatus Phycosocius bacilliformis</name>
    <dbReference type="NCBI Taxonomy" id="1445552"/>
    <lineage>
        <taxon>Bacteria</taxon>
        <taxon>Pseudomonadati</taxon>
        <taxon>Pseudomonadota</taxon>
        <taxon>Alphaproteobacteria</taxon>
        <taxon>Caulobacterales</taxon>
        <taxon>Caulobacterales incertae sedis</taxon>
        <taxon>Candidatus Phycosocius</taxon>
    </lineage>
</organism>
<dbReference type="AlphaFoldDB" id="A0A2P2EDT0"/>
<accession>A0A2P2EDT0</accession>
<dbReference type="Proteomes" id="UP000245086">
    <property type="component" value="Unassembled WGS sequence"/>
</dbReference>
<gene>
    <name evidence="1" type="ORF">PbB2_02914</name>
</gene>
<comment type="caution">
    <text evidence="1">The sequence shown here is derived from an EMBL/GenBank/DDBJ whole genome shotgun (WGS) entry which is preliminary data.</text>
</comment>
<protein>
    <submittedName>
        <fullName evidence="1">Uncharacterized protein</fullName>
    </submittedName>
</protein>
<proteinExistence type="predicted"/>